<feature type="transmembrane region" description="Helical" evidence="1">
    <location>
        <begin position="46"/>
        <end position="66"/>
    </location>
</feature>
<dbReference type="SUPFAM" id="SSF103481">
    <property type="entry name" value="Multidrug resistance efflux transporter EmrE"/>
    <property type="match status" value="2"/>
</dbReference>
<feature type="transmembrane region" description="Helical" evidence="1">
    <location>
        <begin position="192"/>
        <end position="214"/>
    </location>
</feature>
<gene>
    <name evidence="3" type="ORF">AXF15_05285</name>
</gene>
<evidence type="ECO:0000313" key="4">
    <source>
        <dbReference type="Proteomes" id="UP000063964"/>
    </source>
</evidence>
<feature type="transmembrane region" description="Helical" evidence="1">
    <location>
        <begin position="220"/>
        <end position="242"/>
    </location>
</feature>
<evidence type="ECO:0000259" key="2">
    <source>
        <dbReference type="Pfam" id="PF00892"/>
    </source>
</evidence>
<reference evidence="4" key="1">
    <citation type="submission" date="2016-02" db="EMBL/GenBank/DDBJ databases">
        <authorList>
            <person name="Holder M.E."/>
            <person name="Ajami N.J."/>
            <person name="Petrosino J.F."/>
        </authorList>
    </citation>
    <scope>NUCLEOTIDE SEQUENCE [LARGE SCALE GENOMIC DNA]</scope>
    <source>
        <strain evidence="4">DSM 12838</strain>
    </source>
</reference>
<feature type="transmembrane region" description="Helical" evidence="1">
    <location>
        <begin position="159"/>
        <end position="180"/>
    </location>
</feature>
<proteinExistence type="predicted"/>
<evidence type="ECO:0000313" key="3">
    <source>
        <dbReference type="EMBL" id="AMD94014.1"/>
    </source>
</evidence>
<keyword evidence="1" id="KW-0472">Membrane</keyword>
<dbReference type="AlphaFoldDB" id="A0A0X8JSD5"/>
<dbReference type="Proteomes" id="UP000063964">
    <property type="component" value="Chromosome"/>
</dbReference>
<feature type="transmembrane region" description="Helical" evidence="1">
    <location>
        <begin position="101"/>
        <end position="119"/>
    </location>
</feature>
<dbReference type="Gene3D" id="1.10.3730.20">
    <property type="match status" value="2"/>
</dbReference>
<dbReference type="KEGG" id="doa:AXF15_05285"/>
<dbReference type="InterPro" id="IPR037185">
    <property type="entry name" value="EmrE-like"/>
</dbReference>
<feature type="transmembrane region" description="Helical" evidence="1">
    <location>
        <begin position="78"/>
        <end position="95"/>
    </location>
</feature>
<dbReference type="EMBL" id="CP014230">
    <property type="protein sequence ID" value="AMD94014.1"/>
    <property type="molecule type" value="Genomic_DNA"/>
</dbReference>
<dbReference type="GO" id="GO:0016020">
    <property type="term" value="C:membrane"/>
    <property type="evidence" value="ECO:0007669"/>
    <property type="project" value="InterPro"/>
</dbReference>
<evidence type="ECO:0000256" key="1">
    <source>
        <dbReference type="SAM" id="Phobius"/>
    </source>
</evidence>
<feature type="transmembrane region" description="Helical" evidence="1">
    <location>
        <begin position="126"/>
        <end position="147"/>
    </location>
</feature>
<keyword evidence="4" id="KW-1185">Reference proteome</keyword>
<dbReference type="STRING" id="888061.AXF15_05285"/>
<accession>A0A0X8JSD5</accession>
<dbReference type="Pfam" id="PF00892">
    <property type="entry name" value="EamA"/>
    <property type="match status" value="1"/>
</dbReference>
<keyword evidence="1" id="KW-1133">Transmembrane helix</keyword>
<sequence>MLHAGWNVIVKGGSEKLYESSLIALGGGAGILPVLFFLPAPAAQSWGFLAASCCIHTTYYVVLSLAYRYTDMAYSYTIMRGTAPLLTSVLLFAAMDVRLTPGGFSGVFLLSCGILTLTVDAVRRGAFSAAGTGMALGNALVIMAYTVSDGYGARASGHAVSYVCWLHLLNAIPITAALLLTKGRDYRNYVRGRWKTGMLGGLFGLGAYGISIWAMTKAPVPLVAALRESSVIFGMLFSVWLLKEKLTPARVAAVWLVAAGAICIRMLA</sequence>
<protein>
    <recommendedName>
        <fullName evidence="2">EamA domain-containing protein</fullName>
    </recommendedName>
</protein>
<organism evidence="3 4">
    <name type="scientific">Desulfomicrobium orale DSM 12838</name>
    <dbReference type="NCBI Taxonomy" id="888061"/>
    <lineage>
        <taxon>Bacteria</taxon>
        <taxon>Pseudomonadati</taxon>
        <taxon>Thermodesulfobacteriota</taxon>
        <taxon>Desulfovibrionia</taxon>
        <taxon>Desulfovibrionales</taxon>
        <taxon>Desulfomicrobiaceae</taxon>
        <taxon>Desulfomicrobium</taxon>
    </lineage>
</organism>
<dbReference type="InterPro" id="IPR000620">
    <property type="entry name" value="EamA_dom"/>
</dbReference>
<feature type="domain" description="EamA" evidence="2">
    <location>
        <begin position="134"/>
        <end position="264"/>
    </location>
</feature>
<keyword evidence="1" id="KW-0812">Transmembrane</keyword>
<name>A0A0X8JSD5_9BACT</name>
<feature type="transmembrane region" description="Helical" evidence="1">
    <location>
        <begin position="21"/>
        <end position="40"/>
    </location>
</feature>